<evidence type="ECO:0000256" key="3">
    <source>
        <dbReference type="ARBA" id="ARBA00022989"/>
    </source>
</evidence>
<dbReference type="STRING" id="1925591.BI308_15580"/>
<evidence type="ECO:0000256" key="5">
    <source>
        <dbReference type="SAM" id="Phobius"/>
    </source>
</evidence>
<evidence type="ECO:0000313" key="7">
    <source>
        <dbReference type="EMBL" id="OJJ24574.1"/>
    </source>
</evidence>
<dbReference type="InterPro" id="IPR002810">
    <property type="entry name" value="NfeD-like_C"/>
</dbReference>
<keyword evidence="8" id="KW-1185">Reference proteome</keyword>
<dbReference type="InterPro" id="IPR052165">
    <property type="entry name" value="Membrane_assoc_protease"/>
</dbReference>
<evidence type="ECO:0000256" key="2">
    <source>
        <dbReference type="ARBA" id="ARBA00022692"/>
    </source>
</evidence>
<dbReference type="GO" id="GO:0005886">
    <property type="term" value="C:plasma membrane"/>
    <property type="evidence" value="ECO:0007669"/>
    <property type="project" value="TreeGrafter"/>
</dbReference>
<evidence type="ECO:0000256" key="4">
    <source>
        <dbReference type="ARBA" id="ARBA00023136"/>
    </source>
</evidence>
<dbReference type="Pfam" id="PF01957">
    <property type="entry name" value="NfeD"/>
    <property type="match status" value="1"/>
</dbReference>
<sequence length="145" mass="15838">MALNPIFIWLIAGFILCMMELVTPTAFIELMMGLGAFAVAGVALLLPQLGLGIQIGLWMVFSLGLVLGSRKLLPKRTAYSIQDSKEAQTLTQILPGQSGRVLYEGNSWRAKCDDPQGAIAAEEMVYVLRREGNTLIVIPQKMLNS</sequence>
<comment type="caution">
    <text evidence="7">The sequence shown here is derived from an EMBL/GenBank/DDBJ whole genome shotgun (WGS) entry which is preliminary data.</text>
</comment>
<dbReference type="Gene3D" id="2.40.50.140">
    <property type="entry name" value="Nucleic acid-binding proteins"/>
    <property type="match status" value="1"/>
</dbReference>
<protein>
    <recommendedName>
        <fullName evidence="6">NfeD-like C-terminal domain-containing protein</fullName>
    </recommendedName>
</protein>
<accession>A0A1L9QPI1</accession>
<dbReference type="Proteomes" id="UP000183940">
    <property type="component" value="Unassembled WGS sequence"/>
</dbReference>
<proteinExistence type="predicted"/>
<dbReference type="EMBL" id="MLAW01000028">
    <property type="protein sequence ID" value="OJJ24574.1"/>
    <property type="molecule type" value="Genomic_DNA"/>
</dbReference>
<evidence type="ECO:0000259" key="6">
    <source>
        <dbReference type="Pfam" id="PF01957"/>
    </source>
</evidence>
<evidence type="ECO:0000313" key="8">
    <source>
        <dbReference type="Proteomes" id="UP000183940"/>
    </source>
</evidence>
<keyword evidence="2 5" id="KW-0812">Transmembrane</keyword>
<dbReference type="InterPro" id="IPR012340">
    <property type="entry name" value="NA-bd_OB-fold"/>
</dbReference>
<organism evidence="7 8">
    <name type="scientific">Roseofilum reptotaenium AO1-A</name>
    <dbReference type="NCBI Taxonomy" id="1925591"/>
    <lineage>
        <taxon>Bacteria</taxon>
        <taxon>Bacillati</taxon>
        <taxon>Cyanobacteriota</taxon>
        <taxon>Cyanophyceae</taxon>
        <taxon>Desertifilales</taxon>
        <taxon>Desertifilaceae</taxon>
        <taxon>Roseofilum</taxon>
    </lineage>
</organism>
<name>A0A1L9QPI1_9CYAN</name>
<reference evidence="7" key="1">
    <citation type="submission" date="2016-10" db="EMBL/GenBank/DDBJ databases">
        <title>CRISPR-Cas defence system in Roseofilum reptotaenium: evidence of a bacteriophage-cyanobacterium arms race in the coral black band disease.</title>
        <authorList>
            <person name="Buerger P."/>
            <person name="Wood-Charlson E.M."/>
            <person name="Weynberg K.D."/>
            <person name="Willis B."/>
            <person name="Van Oppen M.J."/>
        </authorList>
    </citation>
    <scope>NUCLEOTIDE SEQUENCE [LARGE SCALE GENOMIC DNA]</scope>
    <source>
        <strain evidence="7">AO1-A</strain>
    </source>
</reference>
<keyword evidence="4 5" id="KW-0472">Membrane</keyword>
<evidence type="ECO:0000256" key="1">
    <source>
        <dbReference type="ARBA" id="ARBA00004141"/>
    </source>
</evidence>
<feature type="domain" description="NfeD-like C-terminal" evidence="6">
    <location>
        <begin position="93"/>
        <end position="137"/>
    </location>
</feature>
<keyword evidence="3 5" id="KW-1133">Transmembrane helix</keyword>
<dbReference type="PANTHER" id="PTHR33507:SF3">
    <property type="entry name" value="INNER MEMBRANE PROTEIN YBBJ"/>
    <property type="match status" value="1"/>
</dbReference>
<gene>
    <name evidence="7" type="ORF">BI308_15580</name>
</gene>
<feature type="transmembrane region" description="Helical" evidence="5">
    <location>
        <begin position="55"/>
        <end position="73"/>
    </location>
</feature>
<feature type="transmembrane region" description="Helical" evidence="5">
    <location>
        <begin position="6"/>
        <end position="23"/>
    </location>
</feature>
<dbReference type="AlphaFoldDB" id="A0A1L9QPI1"/>
<dbReference type="PANTHER" id="PTHR33507">
    <property type="entry name" value="INNER MEMBRANE PROTEIN YBBJ"/>
    <property type="match status" value="1"/>
</dbReference>
<comment type="subcellular location">
    <subcellularLocation>
        <location evidence="1">Membrane</location>
        <topology evidence="1">Multi-pass membrane protein</topology>
    </subcellularLocation>
</comment>